<dbReference type="GeneTree" id="ENSGT00910000147876"/>
<sequence>MPQPVASATKPNLLMAVAITVPIAKRNSARAAEEECPCGPTRYGALRLEQQASPKLRKSSRNRDGFHRFNLVCRLCEC</sequence>
<organism evidence="1 2">
    <name type="scientific">Serinus canaria</name>
    <name type="common">Island canary</name>
    <name type="synonym">Fringilla canaria</name>
    <dbReference type="NCBI Taxonomy" id="9135"/>
    <lineage>
        <taxon>Eukaryota</taxon>
        <taxon>Metazoa</taxon>
        <taxon>Chordata</taxon>
        <taxon>Craniata</taxon>
        <taxon>Vertebrata</taxon>
        <taxon>Euteleostomi</taxon>
        <taxon>Archelosauria</taxon>
        <taxon>Archosauria</taxon>
        <taxon>Dinosauria</taxon>
        <taxon>Saurischia</taxon>
        <taxon>Theropoda</taxon>
        <taxon>Coelurosauria</taxon>
        <taxon>Aves</taxon>
        <taxon>Neognathae</taxon>
        <taxon>Neoaves</taxon>
        <taxon>Telluraves</taxon>
        <taxon>Australaves</taxon>
        <taxon>Passeriformes</taxon>
        <taxon>Passeroidea</taxon>
        <taxon>Fringillidae</taxon>
        <taxon>Carduelinae</taxon>
        <taxon>Serinus</taxon>
    </lineage>
</organism>
<proteinExistence type="predicted"/>
<accession>A0A8C9U9J5</accession>
<evidence type="ECO:0000313" key="1">
    <source>
        <dbReference type="Ensembl" id="ENSSCAP00000007996.1"/>
    </source>
</evidence>
<name>A0A8C9U9J5_SERCA</name>
<protein>
    <submittedName>
        <fullName evidence="1">Uncharacterized protein</fullName>
    </submittedName>
</protein>
<reference evidence="1" key="2">
    <citation type="submission" date="2025-09" db="UniProtKB">
        <authorList>
            <consortium name="Ensembl"/>
        </authorList>
    </citation>
    <scope>IDENTIFICATION</scope>
</reference>
<evidence type="ECO:0000313" key="2">
    <source>
        <dbReference type="Proteomes" id="UP000694409"/>
    </source>
</evidence>
<keyword evidence="2" id="KW-1185">Reference proteome</keyword>
<dbReference type="Ensembl" id="ENSSCAT00000009036.1">
    <property type="protein sequence ID" value="ENSSCAP00000007996.1"/>
    <property type="gene ID" value="ENSSCAG00000006134.1"/>
</dbReference>
<dbReference type="AlphaFoldDB" id="A0A8C9U9J5"/>
<dbReference type="Proteomes" id="UP000694409">
    <property type="component" value="Unassembled WGS sequence"/>
</dbReference>
<reference evidence="1" key="1">
    <citation type="submission" date="2025-08" db="UniProtKB">
        <authorList>
            <consortium name="Ensembl"/>
        </authorList>
    </citation>
    <scope>IDENTIFICATION</scope>
</reference>